<evidence type="ECO:0000313" key="4">
    <source>
        <dbReference type="Proteomes" id="UP000523105"/>
    </source>
</evidence>
<evidence type="ECO:0000259" key="1">
    <source>
        <dbReference type="Pfam" id="PF21379"/>
    </source>
</evidence>
<dbReference type="Pfam" id="PF21871">
    <property type="entry name" value="Gp6_C-III"/>
    <property type="match status" value="1"/>
</dbReference>
<feature type="domain" description="Baseplate wedge protein gp6-like N-terminal helical" evidence="1">
    <location>
        <begin position="15"/>
        <end position="87"/>
    </location>
</feature>
<dbReference type="InterPro" id="IPR049026">
    <property type="entry name" value="Gp6-like_N"/>
</dbReference>
<protein>
    <recommendedName>
        <fullName evidence="5">Baseplate wedge subunit</fullName>
    </recommendedName>
</protein>
<dbReference type="Proteomes" id="UP000523105">
    <property type="component" value="Unassembled WGS sequence"/>
</dbReference>
<evidence type="ECO:0000313" key="3">
    <source>
        <dbReference type="EMBL" id="NWJ44123.1"/>
    </source>
</evidence>
<evidence type="ECO:0008006" key="5">
    <source>
        <dbReference type="Google" id="ProtNLM"/>
    </source>
</evidence>
<proteinExistence type="predicted"/>
<evidence type="ECO:0000259" key="2">
    <source>
        <dbReference type="Pfam" id="PF21871"/>
    </source>
</evidence>
<dbReference type="InterPro" id="IPR054065">
    <property type="entry name" value="Gp6_C-III"/>
</dbReference>
<dbReference type="EMBL" id="JACASV010000118">
    <property type="protein sequence ID" value="NWJ44123.1"/>
    <property type="molecule type" value="Genomic_DNA"/>
</dbReference>
<dbReference type="Gene3D" id="3.30.300.200">
    <property type="match status" value="1"/>
</dbReference>
<accession>A0A7K4MRB2</accession>
<sequence length="635" mass="67986">MAVNDTRLNVTEFDFDDVKDNLKIFLKGQTEFKDYDFEGSGMSVLLDVLAYNTHYLGFNANMLANEMFLDSASLRSSIVSHAKTLGYVPASARAATAIVDVTLNTPTLATATKDAGTVFTTSNDGTDYQFVTAADVTASNIGSGITFNDVKIYEGTFVTTRYTVDTSDADQRFLLRDNRADTNTLTVKIQTSSSDTTIATYTEATDITQVKTDSKVYFLQEVESGKFEIYFGDGVVGTALSDDNIVIITYVVSNKSDANGAAIFTNSGAIATITDVAVATVSTASGGSEAESLKSIKYNAPLDYASQGRCVTAEDYKVYAKKLFANAQSVSVFGGESGSFDSSLGVVSTAEYGKVFISIKSTTGLELTSTEKTQLIKDYAPYTVASTTPVIVDPLTTYLILNVKFKFNSSATTSTGPELESLVLTTLQNYNSSDLEQFEGLFRHSKVLGLIDNTDTAITSNTTNITMAQKFTPTTTAATTYTINFNNAFYNPHSEHNKSSGGIIASTGFYISGDTTNIHYYDDDGDGNLRLYYVSAGARVYADSTAGTITYTTGKIVTDSVYITSADIVDGVASTQIRITAVPDSKDIVPVRNQVLEIDFTNTAITGEVDTVSVGDSGAGTTYTTTSSYSTTSSY</sequence>
<dbReference type="Pfam" id="PF21379">
    <property type="entry name" value="Gp6-like_1st"/>
    <property type="match status" value="1"/>
</dbReference>
<reference evidence="3 4" key="1">
    <citation type="journal article" date="2019" name="Environ. Microbiol.">
        <title>Genomics insights into ecotype formation of ammonia-oxidizing archaea in the deep ocean.</title>
        <authorList>
            <person name="Wang Y."/>
            <person name="Huang J.M."/>
            <person name="Cui G.J."/>
            <person name="Nunoura T."/>
            <person name="Takaki Y."/>
            <person name="Li W.L."/>
            <person name="Li J."/>
            <person name="Gao Z.M."/>
            <person name="Takai K."/>
            <person name="Zhang A.Q."/>
            <person name="Stepanauskas R."/>
        </authorList>
    </citation>
    <scope>NUCLEOTIDE SEQUENCE [LARGE SCALE GENOMIC DNA]</scope>
    <source>
        <strain evidence="3 4">L15b</strain>
    </source>
</reference>
<feature type="domain" description="Baseplate wedge protein gp6 C-terminal" evidence="2">
    <location>
        <begin position="401"/>
        <end position="468"/>
    </location>
</feature>
<comment type="caution">
    <text evidence="3">The sequence shown here is derived from an EMBL/GenBank/DDBJ whole genome shotgun (WGS) entry which is preliminary data.</text>
</comment>
<organism evidence="3 4">
    <name type="scientific">Marine Group I thaumarchaeote</name>
    <dbReference type="NCBI Taxonomy" id="2511932"/>
    <lineage>
        <taxon>Archaea</taxon>
        <taxon>Nitrososphaerota</taxon>
        <taxon>Marine Group I</taxon>
    </lineage>
</organism>
<name>A0A7K4MRB2_9ARCH</name>
<gene>
    <name evidence="3" type="ORF">HX837_08005</name>
</gene>
<dbReference type="AlphaFoldDB" id="A0A7K4MRB2"/>